<evidence type="ECO:0000256" key="1">
    <source>
        <dbReference type="ARBA" id="ARBA00022618"/>
    </source>
</evidence>
<dbReference type="HOGENOM" id="CLU_103669_1_1_9"/>
<keyword evidence="2" id="KW-0717">Septation</keyword>
<comment type="caution">
    <text evidence="5">The sequence shown here is derived from an EMBL/GenBank/DDBJ whole genome shotgun (WGS) entry which is preliminary data.</text>
</comment>
<keyword evidence="3" id="KW-0131">Cell cycle</keyword>
<feature type="compositionally biased region" description="Low complexity" evidence="4">
    <location>
        <begin position="94"/>
        <end position="107"/>
    </location>
</feature>
<dbReference type="PATRIC" id="fig|999408.3.peg.1563"/>
<evidence type="ECO:0000256" key="2">
    <source>
        <dbReference type="ARBA" id="ARBA00023210"/>
    </source>
</evidence>
<evidence type="ECO:0000256" key="4">
    <source>
        <dbReference type="SAM" id="MobiDB-lite"/>
    </source>
</evidence>
<reference evidence="5 6" key="1">
    <citation type="submission" date="2013-01" db="EMBL/GenBank/DDBJ databases">
        <title>The Genome Sequence of Clostridium clostridioforme 90A8.</title>
        <authorList>
            <consortium name="The Broad Institute Genome Sequencing Platform"/>
            <person name="Earl A."/>
            <person name="Ward D."/>
            <person name="Feldgarden M."/>
            <person name="Gevers D."/>
            <person name="Courvalin P."/>
            <person name="Lambert T."/>
            <person name="Walker B."/>
            <person name="Young S.K."/>
            <person name="Zeng Q."/>
            <person name="Gargeya S."/>
            <person name="Fitzgerald M."/>
            <person name="Haas B."/>
            <person name="Abouelleil A."/>
            <person name="Alvarado L."/>
            <person name="Arachchi H.M."/>
            <person name="Berlin A.M."/>
            <person name="Chapman S.B."/>
            <person name="Dewar J."/>
            <person name="Goldberg J."/>
            <person name="Griggs A."/>
            <person name="Gujja S."/>
            <person name="Hansen M."/>
            <person name="Howarth C."/>
            <person name="Imamovic A."/>
            <person name="Larimer J."/>
            <person name="McCowan C."/>
            <person name="Murphy C."/>
            <person name="Neiman D."/>
            <person name="Pearson M."/>
            <person name="Priest M."/>
            <person name="Roberts A."/>
            <person name="Saif S."/>
            <person name="Shea T."/>
            <person name="Sisk P."/>
            <person name="Sykes S."/>
            <person name="Wortman J."/>
            <person name="Nusbaum C."/>
            <person name="Birren B."/>
        </authorList>
    </citation>
    <scope>NUCLEOTIDE SEQUENCE [LARGE SCALE GENOMIC DNA]</scope>
    <source>
        <strain evidence="5 6">90A8</strain>
    </source>
</reference>
<keyword evidence="1" id="KW-0132">Cell division</keyword>
<evidence type="ECO:0000313" key="6">
    <source>
        <dbReference type="Proteomes" id="UP000013085"/>
    </source>
</evidence>
<accession>A0A0E2HDN5</accession>
<dbReference type="PANTHER" id="PTHR38429:SF1">
    <property type="entry name" value="SEPTATION PROTEIN SPOVG-RELATED"/>
    <property type="match status" value="1"/>
</dbReference>
<dbReference type="GO" id="GO:0000917">
    <property type="term" value="P:division septum assembly"/>
    <property type="evidence" value="ECO:0007669"/>
    <property type="project" value="UniProtKB-KW"/>
</dbReference>
<dbReference type="EMBL" id="AGYR01000012">
    <property type="protein sequence ID" value="ENZ17898.1"/>
    <property type="molecule type" value="Genomic_DNA"/>
</dbReference>
<proteinExistence type="predicted"/>
<dbReference type="Pfam" id="PF04026">
    <property type="entry name" value="SpoVG"/>
    <property type="match status" value="1"/>
</dbReference>
<dbReference type="SUPFAM" id="SSF160537">
    <property type="entry name" value="SpoVG-like"/>
    <property type="match status" value="1"/>
</dbReference>
<dbReference type="PANTHER" id="PTHR38429">
    <property type="entry name" value="SEPTATION PROTEIN SPOVG-RELATED"/>
    <property type="match status" value="1"/>
</dbReference>
<feature type="region of interest" description="Disordered" evidence="4">
    <location>
        <begin position="94"/>
        <end position="114"/>
    </location>
</feature>
<dbReference type="Proteomes" id="UP000013085">
    <property type="component" value="Unassembled WGS sequence"/>
</dbReference>
<dbReference type="InterPro" id="IPR007170">
    <property type="entry name" value="SpoVG"/>
</dbReference>
<organism evidence="5 6">
    <name type="scientific">[Clostridium] clostridioforme 90A8</name>
    <dbReference type="NCBI Taxonomy" id="999408"/>
    <lineage>
        <taxon>Bacteria</taxon>
        <taxon>Bacillati</taxon>
        <taxon>Bacillota</taxon>
        <taxon>Clostridia</taxon>
        <taxon>Lachnospirales</taxon>
        <taxon>Lachnospiraceae</taxon>
        <taxon>Enterocloster</taxon>
    </lineage>
</organism>
<dbReference type="GO" id="GO:0030435">
    <property type="term" value="P:sporulation resulting in formation of a cellular spore"/>
    <property type="evidence" value="ECO:0007669"/>
    <property type="project" value="InterPro"/>
</dbReference>
<protein>
    <submittedName>
        <fullName evidence="5">Stage V sporulation protein G</fullName>
    </submittedName>
</protein>
<evidence type="ECO:0000313" key="5">
    <source>
        <dbReference type="EMBL" id="ENZ17898.1"/>
    </source>
</evidence>
<dbReference type="Gene3D" id="3.30.1120.40">
    <property type="entry name" value="Stage V sporulation protein G"/>
    <property type="match status" value="1"/>
</dbReference>
<gene>
    <name evidence="5" type="ORF">HMPREF1090_01448</name>
</gene>
<sequence length="114" mass="12083">MTELDIRITSMYPPGSQGGTRAYASATIGGCFAVRGIKVVEGGRDGLFVSMPSRKTQDGYKEVCFPVTAEFREQLHGAVLDAYHQAIAMAQADAPAQTASAQEAPQPGQQMTGM</sequence>
<dbReference type="RefSeq" id="WP_002595345.1">
    <property type="nucleotide sequence ID" value="NZ_KB851009.1"/>
</dbReference>
<dbReference type="AlphaFoldDB" id="A0A0E2HDN5"/>
<dbReference type="InterPro" id="IPR036751">
    <property type="entry name" value="SpoVG_sf"/>
</dbReference>
<evidence type="ECO:0000256" key="3">
    <source>
        <dbReference type="ARBA" id="ARBA00023306"/>
    </source>
</evidence>
<name>A0A0E2HDN5_9FIRM</name>